<keyword evidence="2" id="KW-1185">Reference proteome</keyword>
<sequence>MSRLLTTPSEAPLQIFEELFHKDLETFTLNCKRIHVIGESALQKHLYDYNITSLTFEQSLLDSESINNVIMNTFDLEHFKFSFDGREMNAAEEITREEINYLLRRT</sequence>
<accession>A0ABR4BGH8</accession>
<evidence type="ECO:0000313" key="1">
    <source>
        <dbReference type="EMBL" id="KAL2056930.1"/>
    </source>
</evidence>
<organism evidence="1 2">
    <name type="scientific">Lepraria finkii</name>
    <dbReference type="NCBI Taxonomy" id="1340010"/>
    <lineage>
        <taxon>Eukaryota</taxon>
        <taxon>Fungi</taxon>
        <taxon>Dikarya</taxon>
        <taxon>Ascomycota</taxon>
        <taxon>Pezizomycotina</taxon>
        <taxon>Lecanoromycetes</taxon>
        <taxon>OSLEUM clade</taxon>
        <taxon>Lecanoromycetidae</taxon>
        <taxon>Lecanorales</taxon>
        <taxon>Lecanorineae</taxon>
        <taxon>Stereocaulaceae</taxon>
        <taxon>Lepraria</taxon>
    </lineage>
</organism>
<protein>
    <recommendedName>
        <fullName evidence="3">F-box domain-containing protein</fullName>
    </recommendedName>
</protein>
<reference evidence="1 2" key="1">
    <citation type="submission" date="2024-09" db="EMBL/GenBank/DDBJ databases">
        <title>Rethinking Asexuality: The Enigmatic Case of Functional Sexual Genes in Lepraria (Stereocaulaceae).</title>
        <authorList>
            <person name="Doellman M."/>
            <person name="Sun Y."/>
            <person name="Barcenas-Pena A."/>
            <person name="Lumbsch H.T."/>
            <person name="Grewe F."/>
        </authorList>
    </citation>
    <scope>NUCLEOTIDE SEQUENCE [LARGE SCALE GENOMIC DNA]</scope>
    <source>
        <strain evidence="1 2">Grewe 0041</strain>
    </source>
</reference>
<proteinExistence type="predicted"/>
<name>A0ABR4BGH8_9LECA</name>
<dbReference type="Proteomes" id="UP001590951">
    <property type="component" value="Unassembled WGS sequence"/>
</dbReference>
<gene>
    <name evidence="1" type="ORF">ABVK25_002669</name>
</gene>
<comment type="caution">
    <text evidence="1">The sequence shown here is derived from an EMBL/GenBank/DDBJ whole genome shotgun (WGS) entry which is preliminary data.</text>
</comment>
<dbReference type="EMBL" id="JBHFEH010000006">
    <property type="protein sequence ID" value="KAL2056930.1"/>
    <property type="molecule type" value="Genomic_DNA"/>
</dbReference>
<evidence type="ECO:0008006" key="3">
    <source>
        <dbReference type="Google" id="ProtNLM"/>
    </source>
</evidence>
<evidence type="ECO:0000313" key="2">
    <source>
        <dbReference type="Proteomes" id="UP001590951"/>
    </source>
</evidence>